<gene>
    <name evidence="3" type="ORF">FAZ95_30175</name>
</gene>
<feature type="signal peptide" evidence="2">
    <location>
        <begin position="1"/>
        <end position="28"/>
    </location>
</feature>
<name>A0A4P8J3X4_9BURK</name>
<feature type="compositionally biased region" description="Low complexity" evidence="1">
    <location>
        <begin position="53"/>
        <end position="77"/>
    </location>
</feature>
<dbReference type="NCBIfam" id="TIGR02001">
    <property type="entry name" value="gcw_chp"/>
    <property type="match status" value="1"/>
</dbReference>
<sequence>MHDGKTKSRLTSAALCGAFLIGTLHTAAAVAQSAESNSAGAADAATAPAAANPSTTVAQAAEPASSAAPAPTLAANPADPPAPAAAAAPAPAAASPLTANVTLASQYVSRGFRQGWGKPAIQGGFDYAHSSGLFVGTWLSSVSSKFVEDGTVEWDLYGGYGGSIGDLSYTGTVYYYVYPGARMAASDTSYNYGEFVAALTYKWFTAKYWLTYTPNYFGYDSQSLGIGSGQGSRGSGYLDLNTNIDLTHGFSLLLHYGWERVQNFSAYNWQDAKVAVSKTFDGGWTLTGAVTKGWGATNVYDNYTTGARDSSGNIAVSNPLATTVLATLTKVF</sequence>
<dbReference type="OrthoDB" id="9793561at2"/>
<feature type="region of interest" description="Disordered" evidence="1">
    <location>
        <begin position="53"/>
        <end position="87"/>
    </location>
</feature>
<dbReference type="KEGG" id="tvl:FAZ95_30175"/>
<evidence type="ECO:0000256" key="1">
    <source>
        <dbReference type="SAM" id="MobiDB-lite"/>
    </source>
</evidence>
<dbReference type="Proteomes" id="UP000298656">
    <property type="component" value="Chromosome 2"/>
</dbReference>
<organism evidence="3 4">
    <name type="scientific">Trinickia violacea</name>
    <dbReference type="NCBI Taxonomy" id="2571746"/>
    <lineage>
        <taxon>Bacteria</taxon>
        <taxon>Pseudomonadati</taxon>
        <taxon>Pseudomonadota</taxon>
        <taxon>Betaproteobacteria</taxon>
        <taxon>Burkholderiales</taxon>
        <taxon>Burkholderiaceae</taxon>
        <taxon>Trinickia</taxon>
    </lineage>
</organism>
<protein>
    <submittedName>
        <fullName evidence="3">Choline dehydrogenase</fullName>
    </submittedName>
</protein>
<reference evidence="3 4" key="1">
    <citation type="submission" date="2019-05" db="EMBL/GenBank/DDBJ databases">
        <title>Burkholderia sp. DHOD12, isolated from subtropical forest soil.</title>
        <authorList>
            <person name="Gao Z.-H."/>
            <person name="Qiu L.-H."/>
        </authorList>
    </citation>
    <scope>NUCLEOTIDE SEQUENCE [LARGE SCALE GENOMIC DNA]</scope>
    <source>
        <strain evidence="3 4">DHOD12</strain>
    </source>
</reference>
<dbReference type="EMBL" id="CP040078">
    <property type="protein sequence ID" value="QCP53329.1"/>
    <property type="molecule type" value="Genomic_DNA"/>
</dbReference>
<dbReference type="AlphaFoldDB" id="A0A4P8J3X4"/>
<dbReference type="InterPro" id="IPR010239">
    <property type="entry name" value="CHP02001"/>
</dbReference>
<dbReference type="RefSeq" id="WP_137336099.1">
    <property type="nucleotide sequence ID" value="NZ_CP040078.1"/>
</dbReference>
<dbReference type="Pfam" id="PF09694">
    <property type="entry name" value="Gcw_chp"/>
    <property type="match status" value="1"/>
</dbReference>
<evidence type="ECO:0000256" key="2">
    <source>
        <dbReference type="SAM" id="SignalP"/>
    </source>
</evidence>
<proteinExistence type="predicted"/>
<feature type="chain" id="PRO_5020259673" evidence="2">
    <location>
        <begin position="29"/>
        <end position="332"/>
    </location>
</feature>
<evidence type="ECO:0000313" key="3">
    <source>
        <dbReference type="EMBL" id="QCP53329.1"/>
    </source>
</evidence>
<keyword evidence="4" id="KW-1185">Reference proteome</keyword>
<accession>A0A4P8J3X4</accession>
<evidence type="ECO:0000313" key="4">
    <source>
        <dbReference type="Proteomes" id="UP000298656"/>
    </source>
</evidence>
<keyword evidence="2" id="KW-0732">Signal</keyword>